<feature type="transmembrane region" description="Helical" evidence="7">
    <location>
        <begin position="40"/>
        <end position="67"/>
    </location>
</feature>
<feature type="transmembrane region" description="Helical" evidence="7">
    <location>
        <begin position="87"/>
        <end position="105"/>
    </location>
</feature>
<keyword evidence="5 7" id="KW-1133">Transmembrane helix</keyword>
<dbReference type="InterPro" id="IPR001898">
    <property type="entry name" value="SLC13A/DASS"/>
</dbReference>
<gene>
    <name evidence="8" type="ORF">ODALV1_LOCUS13714</name>
</gene>
<evidence type="ECO:0000256" key="3">
    <source>
        <dbReference type="ARBA" id="ARBA00022448"/>
    </source>
</evidence>
<evidence type="ECO:0000256" key="1">
    <source>
        <dbReference type="ARBA" id="ARBA00004141"/>
    </source>
</evidence>
<organism evidence="8 9">
    <name type="scientific">Orchesella dallaii</name>
    <dbReference type="NCBI Taxonomy" id="48710"/>
    <lineage>
        <taxon>Eukaryota</taxon>
        <taxon>Metazoa</taxon>
        <taxon>Ecdysozoa</taxon>
        <taxon>Arthropoda</taxon>
        <taxon>Hexapoda</taxon>
        <taxon>Collembola</taxon>
        <taxon>Entomobryomorpha</taxon>
        <taxon>Entomobryoidea</taxon>
        <taxon>Orchesellidae</taxon>
        <taxon>Orchesellinae</taxon>
        <taxon>Orchesella</taxon>
    </lineage>
</organism>
<feature type="transmembrane region" description="Helical" evidence="7">
    <location>
        <begin position="404"/>
        <end position="421"/>
    </location>
</feature>
<feature type="transmembrane region" description="Helical" evidence="7">
    <location>
        <begin position="311"/>
        <end position="330"/>
    </location>
</feature>
<evidence type="ECO:0000256" key="7">
    <source>
        <dbReference type="SAM" id="Phobius"/>
    </source>
</evidence>
<keyword evidence="6 7" id="KW-0472">Membrane</keyword>
<evidence type="ECO:0000313" key="9">
    <source>
        <dbReference type="Proteomes" id="UP001642540"/>
    </source>
</evidence>
<name>A0ABP1QPR7_9HEXA</name>
<dbReference type="InterPro" id="IPR031312">
    <property type="entry name" value="Na/sul_symport_CS"/>
</dbReference>
<accession>A0ABP1QPR7</accession>
<evidence type="ECO:0000256" key="4">
    <source>
        <dbReference type="ARBA" id="ARBA00022692"/>
    </source>
</evidence>
<dbReference type="PANTHER" id="PTHR10283:SF82">
    <property type="entry name" value="SOLUTE CARRIER FAMILY 13 MEMBER 2"/>
    <property type="match status" value="1"/>
</dbReference>
<dbReference type="PROSITE" id="PS01271">
    <property type="entry name" value="NA_SULFATE"/>
    <property type="match status" value="1"/>
</dbReference>
<comment type="similarity">
    <text evidence="2">Belongs to the SLC13A/DASS transporter (TC 2.A.47) family. NADC subfamily.</text>
</comment>
<keyword evidence="3" id="KW-0813">Transport</keyword>
<dbReference type="PANTHER" id="PTHR10283">
    <property type="entry name" value="SOLUTE CARRIER FAMILY 13 MEMBER"/>
    <property type="match status" value="1"/>
</dbReference>
<evidence type="ECO:0000256" key="2">
    <source>
        <dbReference type="ARBA" id="ARBA00006772"/>
    </source>
</evidence>
<dbReference type="CDD" id="cd01115">
    <property type="entry name" value="SLC13_permease"/>
    <property type="match status" value="1"/>
</dbReference>
<evidence type="ECO:0000256" key="6">
    <source>
        <dbReference type="ARBA" id="ARBA00023136"/>
    </source>
</evidence>
<feature type="transmembrane region" description="Helical" evidence="7">
    <location>
        <begin position="126"/>
        <end position="156"/>
    </location>
</feature>
<protein>
    <recommendedName>
        <fullName evidence="10">Solute carrier family 13 member 5</fullName>
    </recommendedName>
</protein>
<reference evidence="8 9" key="1">
    <citation type="submission" date="2024-08" db="EMBL/GenBank/DDBJ databases">
        <authorList>
            <person name="Cucini C."/>
            <person name="Frati F."/>
        </authorList>
    </citation>
    <scope>NUCLEOTIDE SEQUENCE [LARGE SCALE GENOMIC DNA]</scope>
</reference>
<feature type="transmembrane region" description="Helical" evidence="7">
    <location>
        <begin position="360"/>
        <end position="384"/>
    </location>
</feature>
<feature type="transmembrane region" description="Helical" evidence="7">
    <location>
        <begin position="575"/>
        <end position="597"/>
    </location>
</feature>
<dbReference type="Proteomes" id="UP001642540">
    <property type="component" value="Unassembled WGS sequence"/>
</dbReference>
<comment type="subcellular location">
    <subcellularLocation>
        <location evidence="1">Membrane</location>
        <topology evidence="1">Multi-pass membrane protein</topology>
    </subcellularLocation>
</comment>
<proteinExistence type="inferred from homology"/>
<evidence type="ECO:0000313" key="8">
    <source>
        <dbReference type="EMBL" id="CAL8109812.1"/>
    </source>
</evidence>
<evidence type="ECO:0000256" key="5">
    <source>
        <dbReference type="ARBA" id="ARBA00022989"/>
    </source>
</evidence>
<dbReference type="Pfam" id="PF00939">
    <property type="entry name" value="Na_sulph_symp"/>
    <property type="match status" value="1"/>
</dbReference>
<feature type="transmembrane region" description="Helical" evidence="7">
    <location>
        <begin position="12"/>
        <end position="28"/>
    </location>
</feature>
<dbReference type="EMBL" id="CAXLJM020000042">
    <property type="protein sequence ID" value="CAL8109812.1"/>
    <property type="molecule type" value="Genomic_DNA"/>
</dbReference>
<keyword evidence="9" id="KW-1185">Reference proteome</keyword>
<keyword evidence="4 7" id="KW-0812">Transmembrane</keyword>
<sequence>MYWRGIIKNWRFFITFIVPLILLPIFFLDDGESKKFRCLYVILLTALFWMSEAIPLAVTSFLPIVLFPLFGVQDTGRVSRNYMKETNMMFVGGLIIALAVEYSNLHKRIALRVMTIFGASPLRLMLGVMLTTMMLSMWISNTATTAMMVPIVLAVLDELNKGTSTNNASRSNKKQLETNFMGFANTSPSSTDNVTSKSGGTVAILHAPDPNPPTTVNSVNRSKDFDTITGSTTTIAIDDSSSEGDNDSAMLQCQNGILFAIAYASNIGGTGSILGSGPNLILKEKAAEISGNGTLTELTFATWMAFNVPPMIVNVLIAWVYLVFVFFGVSGRGKDKTTSRLMSKENQQNVERMLKDKYKALGSISFHETAVATLFFFAVCLWLFKEPKFITGWSDLISPSHDFNIGDSTAAMLIVMMLFILPKNPSAMFRKENAGVKVEALLDWKYVQSHLPWGVVLLMGGGFALSDASNESGLSKAIGDSLIGLKDLPNPLILFIVMIMTAGITEVASNTACANVLIPILITLSKNLNIHPLYLTLPATVTCSYAFMLPVATPPNAIVFSVGSMKILDMVKTGFFLNVSCVVVLLLFNITYGSLIFDYGSYQSLNSTVIY</sequence>
<comment type="caution">
    <text evidence="8">The sequence shown here is derived from an EMBL/GenBank/DDBJ whole genome shotgun (WGS) entry which is preliminary data.</text>
</comment>
<evidence type="ECO:0008006" key="10">
    <source>
        <dbReference type="Google" id="ProtNLM"/>
    </source>
</evidence>